<dbReference type="Proteomes" id="UP000561181">
    <property type="component" value="Unassembled WGS sequence"/>
</dbReference>
<feature type="domain" description="Aminoglycoside phosphotransferase" evidence="1">
    <location>
        <begin position="76"/>
        <end position="266"/>
    </location>
</feature>
<keyword evidence="3" id="KW-1185">Reference proteome</keyword>
<comment type="caution">
    <text evidence="2">The sequence shown here is derived from an EMBL/GenBank/DDBJ whole genome shotgun (WGS) entry which is preliminary data.</text>
</comment>
<dbReference type="InterPro" id="IPR011009">
    <property type="entry name" value="Kinase-like_dom_sf"/>
</dbReference>
<organism evidence="2 3">
    <name type="scientific">Pontixanthobacter rizhaonensis</name>
    <dbReference type="NCBI Taxonomy" id="2730337"/>
    <lineage>
        <taxon>Bacteria</taxon>
        <taxon>Pseudomonadati</taxon>
        <taxon>Pseudomonadota</taxon>
        <taxon>Alphaproteobacteria</taxon>
        <taxon>Sphingomonadales</taxon>
        <taxon>Erythrobacteraceae</taxon>
        <taxon>Pontixanthobacter</taxon>
    </lineage>
</organism>
<evidence type="ECO:0000259" key="1">
    <source>
        <dbReference type="Pfam" id="PF01636"/>
    </source>
</evidence>
<protein>
    <submittedName>
        <fullName evidence="2">Phosphotransferase</fullName>
    </submittedName>
</protein>
<reference evidence="2 3" key="1">
    <citation type="submission" date="2020-04" db="EMBL/GenBank/DDBJ databases">
        <authorList>
            <person name="Liu A."/>
        </authorList>
    </citation>
    <scope>NUCLEOTIDE SEQUENCE [LARGE SCALE GENOMIC DNA]</scope>
    <source>
        <strain evidence="2 3">RZ02</strain>
    </source>
</reference>
<evidence type="ECO:0000313" key="2">
    <source>
        <dbReference type="EMBL" id="NMW31344.1"/>
    </source>
</evidence>
<dbReference type="InterPro" id="IPR002575">
    <property type="entry name" value="Aminoglycoside_PTrfase"/>
</dbReference>
<dbReference type="AlphaFoldDB" id="A0A848QJT5"/>
<proteinExistence type="predicted"/>
<dbReference type="SUPFAM" id="SSF56112">
    <property type="entry name" value="Protein kinase-like (PK-like)"/>
    <property type="match status" value="1"/>
</dbReference>
<dbReference type="PANTHER" id="PTHR11012">
    <property type="entry name" value="PROTEIN KINASE-LIKE DOMAIN-CONTAINING"/>
    <property type="match status" value="1"/>
</dbReference>
<name>A0A848QJT5_9SPHN</name>
<dbReference type="EMBL" id="JABCRE010000002">
    <property type="protein sequence ID" value="NMW31344.1"/>
    <property type="molecule type" value="Genomic_DNA"/>
</dbReference>
<keyword evidence="2" id="KW-0808">Transferase</keyword>
<dbReference type="Pfam" id="PF01636">
    <property type="entry name" value="APH"/>
    <property type="match status" value="1"/>
</dbReference>
<gene>
    <name evidence="2" type="ORF">HKD42_04665</name>
</gene>
<evidence type="ECO:0000313" key="3">
    <source>
        <dbReference type="Proteomes" id="UP000561181"/>
    </source>
</evidence>
<accession>A0A848QJT5</accession>
<dbReference type="GO" id="GO:0016740">
    <property type="term" value="F:transferase activity"/>
    <property type="evidence" value="ECO:0007669"/>
    <property type="project" value="UniProtKB-KW"/>
</dbReference>
<dbReference type="RefSeq" id="WP_170010749.1">
    <property type="nucleotide sequence ID" value="NZ_JABCRE010000002.1"/>
</dbReference>
<sequence length="357" mass="37808">MERFPTTPDDIEGAFLSAALDAQVVSCSSVPIGAGLVGDSARISIEYAHPNSGPATIAAKFPAADPTSKGTAVSMQLYEREVGFYREIAPNIGTRTPITYFAEHEKESGNFLLLMEDCGPAQQGDQLASCSVSQARAAIKALAALHGPTYENPEYQNLPFLAPNPDVRAFAAAGYPGASGKFSSTYAGKIPDDVLAYICSLADHSEQYFLGESGPAPCVIHGDFRLDNMLFDIAGGTEPVAILDWQTIALGHPLTDLGYFMGAGIGSGLRRENEVEFLELYRGELVAQGGPDLGDIRVSDEYARGALHGISTAVFSAAFVEHTDRSEAIFQSMAVGGAELAMEIDAMRILEGVDGAE</sequence>
<dbReference type="PANTHER" id="PTHR11012:SF30">
    <property type="entry name" value="PROTEIN KINASE-LIKE DOMAIN-CONTAINING"/>
    <property type="match status" value="1"/>
</dbReference>
<dbReference type="Gene3D" id="3.90.1200.10">
    <property type="match status" value="1"/>
</dbReference>